<evidence type="ECO:0000313" key="4">
    <source>
        <dbReference type="Proteomes" id="UP001371305"/>
    </source>
</evidence>
<dbReference type="InterPro" id="IPR013830">
    <property type="entry name" value="SGNH_hydro"/>
</dbReference>
<dbReference type="Gene3D" id="3.40.50.1820">
    <property type="entry name" value="alpha/beta hydrolase"/>
    <property type="match status" value="1"/>
</dbReference>
<evidence type="ECO:0000313" key="3">
    <source>
        <dbReference type="EMBL" id="MEK7951456.1"/>
    </source>
</evidence>
<dbReference type="InterPro" id="IPR029058">
    <property type="entry name" value="AB_hydrolase_fold"/>
</dbReference>
<organism evidence="3 4">
    <name type="scientific">Luteolibacter soli</name>
    <dbReference type="NCBI Taxonomy" id="3135280"/>
    <lineage>
        <taxon>Bacteria</taxon>
        <taxon>Pseudomonadati</taxon>
        <taxon>Verrucomicrobiota</taxon>
        <taxon>Verrucomicrobiia</taxon>
        <taxon>Verrucomicrobiales</taxon>
        <taxon>Verrucomicrobiaceae</taxon>
        <taxon>Luteolibacter</taxon>
    </lineage>
</organism>
<evidence type="ECO:0000256" key="1">
    <source>
        <dbReference type="SAM" id="SignalP"/>
    </source>
</evidence>
<sequence length="537" mass="58982">MKRLLAALLLLPALLRAAEPRILFLGDSITYDGRWTTLVESALRSTEEFKNADIVNMGLPSETVSGLSEEGHAGGKFPRPDLHERLGRILPAFKPTLVIACYGMNDGIYLPPDPAREAAYQKGIARLKDDATKTGARVIFLTPPLYQADKPSSDPARYDAALGRFAGWLASQKSQGWETIDIRPALRASITAAKQKDPAFTYAADDIHPGDQGHHFIAEATCASLWPLLKIPGKPEFAEGNAFRVLKERQDLLKHAWLSATKHERPGIPEGQPLQTANALAETLLKDYQALSSTKLSDWNGYQRLDFQLAGRPALLVRPKTPAHGNPWIWRTEFFGHEPQGDVGLLENGFHVAYIDVQNLYGAPVALEAMDHLHAFLTKYYSLSKKTTLEGFSRGGLFAFNWAALHPDQTAALYVDAPVCDFKSWPGGKGLAPGSPEDWQRLIKVYNFPDEAAALAWKGNPVDNLAPIAKARIPILAVIGDADEAVPISENIDLVEKRYQDLGGHIEVIRKPGGKHHPHSLPDPKPIVDFVLKAVSP</sequence>
<dbReference type="Gene3D" id="3.40.50.1110">
    <property type="entry name" value="SGNH hydrolase"/>
    <property type="match status" value="1"/>
</dbReference>
<comment type="caution">
    <text evidence="3">The sequence shown here is derived from an EMBL/GenBank/DDBJ whole genome shotgun (WGS) entry which is preliminary data.</text>
</comment>
<keyword evidence="4" id="KW-1185">Reference proteome</keyword>
<feature type="signal peptide" evidence="1">
    <location>
        <begin position="1"/>
        <end position="17"/>
    </location>
</feature>
<feature type="chain" id="PRO_5045139728" evidence="1">
    <location>
        <begin position="18"/>
        <end position="537"/>
    </location>
</feature>
<dbReference type="InterPro" id="IPR036514">
    <property type="entry name" value="SGNH_hydro_sf"/>
</dbReference>
<dbReference type="RefSeq" id="WP_341405060.1">
    <property type="nucleotide sequence ID" value="NZ_JBBUKT010000004.1"/>
</dbReference>
<dbReference type="SUPFAM" id="SSF53474">
    <property type="entry name" value="alpha/beta-Hydrolases"/>
    <property type="match status" value="1"/>
</dbReference>
<dbReference type="Pfam" id="PF13472">
    <property type="entry name" value="Lipase_GDSL_2"/>
    <property type="match status" value="1"/>
</dbReference>
<keyword evidence="1" id="KW-0732">Signal</keyword>
<reference evidence="3 4" key="1">
    <citation type="submission" date="2024-04" db="EMBL/GenBank/DDBJ databases">
        <title>Luteolibacter sp. isolated from soil.</title>
        <authorList>
            <person name="An J."/>
        </authorList>
    </citation>
    <scope>NUCLEOTIDE SEQUENCE [LARGE SCALE GENOMIC DNA]</scope>
    <source>
        <strain evidence="3 4">Y139</strain>
    </source>
</reference>
<protein>
    <submittedName>
        <fullName evidence="3">GDSL-type esterase/lipase family protein</fullName>
    </submittedName>
</protein>
<dbReference type="PANTHER" id="PTHR30383">
    <property type="entry name" value="THIOESTERASE 1/PROTEASE 1/LYSOPHOSPHOLIPASE L1"/>
    <property type="match status" value="1"/>
</dbReference>
<proteinExistence type="predicted"/>
<dbReference type="SUPFAM" id="SSF52266">
    <property type="entry name" value="SGNH hydrolase"/>
    <property type="match status" value="1"/>
</dbReference>
<feature type="domain" description="SGNH hydrolase-type esterase" evidence="2">
    <location>
        <begin position="24"/>
        <end position="215"/>
    </location>
</feature>
<accession>A0ABU9AUW1</accession>
<evidence type="ECO:0000259" key="2">
    <source>
        <dbReference type="Pfam" id="PF13472"/>
    </source>
</evidence>
<dbReference type="PANTHER" id="PTHR30383:SF5">
    <property type="entry name" value="SGNH HYDROLASE-TYPE ESTERASE DOMAIN-CONTAINING PROTEIN"/>
    <property type="match status" value="1"/>
</dbReference>
<dbReference type="InterPro" id="IPR051532">
    <property type="entry name" value="Ester_Hydrolysis_Enzymes"/>
</dbReference>
<name>A0ABU9AUW1_9BACT</name>
<dbReference type="EMBL" id="JBBUKT010000004">
    <property type="protein sequence ID" value="MEK7951456.1"/>
    <property type="molecule type" value="Genomic_DNA"/>
</dbReference>
<dbReference type="Proteomes" id="UP001371305">
    <property type="component" value="Unassembled WGS sequence"/>
</dbReference>
<gene>
    <name evidence="3" type="ORF">WKV53_13145</name>
</gene>